<sequence>MTDNGMVIVGAGEAGARAAVELRAQGYDGTITLIGDERHFPYERPPLSKQQLCEAEPPTPAVILAQEKLDALRIRLLSGDAASRIDRSRHIVQLASGREVPYSKLLLATGANPRRLTVQGDASEELHYLRKFDDAIAIRDKMKPGARVAVIGGGFIGLETAASAITRGCDVTLIEVGPRILMRGVPQQIAEMVEASHRKAGVSFAIGVMIERIDRDGEGFVVKLVDGSVIGCDLIIAGIGAVPETTLAEDSGLAIENGIQVDSHLMTSDPDIYAAGDCCSFPNPMYSNRRIRLEAWRNAQDQGTQAAINMLGITPVPYAALPWFWSDQYDQTLQVAGLADGASSTIERDLDEAGKLFFHLAEDGRLLSVSGMGPTGAFSKEMRLAEMLAEKQARIDAALLADPAVKLKALLRELD</sequence>
<feature type="domain" description="FAD/NAD(P)-binding" evidence="5">
    <location>
        <begin position="6"/>
        <end position="303"/>
    </location>
</feature>
<protein>
    <submittedName>
        <fullName evidence="7">FAD-dependent oxidoreductase</fullName>
    </submittedName>
</protein>
<keyword evidence="2" id="KW-0285">Flavoprotein</keyword>
<dbReference type="PANTHER" id="PTHR43557:SF2">
    <property type="entry name" value="RIESKE DOMAIN-CONTAINING PROTEIN-RELATED"/>
    <property type="match status" value="1"/>
</dbReference>
<evidence type="ECO:0000256" key="3">
    <source>
        <dbReference type="ARBA" id="ARBA00022827"/>
    </source>
</evidence>
<dbReference type="EMBL" id="JACXZA010000009">
    <property type="protein sequence ID" value="MBD3922471.1"/>
    <property type="molecule type" value="Genomic_DNA"/>
</dbReference>
<keyword evidence="4" id="KW-0560">Oxidoreductase</keyword>
<evidence type="ECO:0000313" key="7">
    <source>
        <dbReference type="EMBL" id="MBD3922471.1"/>
    </source>
</evidence>
<dbReference type="RefSeq" id="WP_191206775.1">
    <property type="nucleotide sequence ID" value="NZ_JACXZA010000009.1"/>
</dbReference>
<dbReference type="InterPro" id="IPR023753">
    <property type="entry name" value="FAD/NAD-binding_dom"/>
</dbReference>
<dbReference type="Proteomes" id="UP000609346">
    <property type="component" value="Unassembled WGS sequence"/>
</dbReference>
<evidence type="ECO:0000256" key="1">
    <source>
        <dbReference type="ARBA" id="ARBA00001974"/>
    </source>
</evidence>
<dbReference type="InterPro" id="IPR036188">
    <property type="entry name" value="FAD/NAD-bd_sf"/>
</dbReference>
<dbReference type="SUPFAM" id="SSF51905">
    <property type="entry name" value="FAD/NAD(P)-binding domain"/>
    <property type="match status" value="1"/>
</dbReference>
<proteinExistence type="predicted"/>
<dbReference type="InterPro" id="IPR050446">
    <property type="entry name" value="FAD-oxidoreductase/Apoptosis"/>
</dbReference>
<evidence type="ECO:0000313" key="8">
    <source>
        <dbReference type="Proteomes" id="UP000609346"/>
    </source>
</evidence>
<organism evidence="7 8">
    <name type="scientific">Paenibacillus terricola</name>
    <dbReference type="NCBI Taxonomy" id="2763503"/>
    <lineage>
        <taxon>Bacteria</taxon>
        <taxon>Bacillati</taxon>
        <taxon>Bacillota</taxon>
        <taxon>Bacilli</taxon>
        <taxon>Bacillales</taxon>
        <taxon>Paenibacillaceae</taxon>
        <taxon>Paenibacillus</taxon>
    </lineage>
</organism>
<evidence type="ECO:0000256" key="2">
    <source>
        <dbReference type="ARBA" id="ARBA00022630"/>
    </source>
</evidence>
<dbReference type="Pfam" id="PF07992">
    <property type="entry name" value="Pyr_redox_2"/>
    <property type="match status" value="1"/>
</dbReference>
<gene>
    <name evidence="7" type="ORF">H8B09_27205</name>
</gene>
<name>A0ABR8N4K3_9BACL</name>
<dbReference type="InterPro" id="IPR016156">
    <property type="entry name" value="FAD/NAD-linked_Rdtase_dimer_sf"/>
</dbReference>
<dbReference type="Gene3D" id="3.30.390.30">
    <property type="match status" value="1"/>
</dbReference>
<reference evidence="7 8" key="1">
    <citation type="submission" date="2020-09" db="EMBL/GenBank/DDBJ databases">
        <title>Paenibacillus sp. strain PR3 16S rRNA gene Genome sequencing and assembly.</title>
        <authorList>
            <person name="Kim J."/>
        </authorList>
    </citation>
    <scope>NUCLEOTIDE SEQUENCE [LARGE SCALE GENOMIC DNA]</scope>
    <source>
        <strain evidence="7 8">PR3</strain>
    </source>
</reference>
<evidence type="ECO:0000256" key="4">
    <source>
        <dbReference type="ARBA" id="ARBA00023002"/>
    </source>
</evidence>
<dbReference type="Gene3D" id="3.50.50.60">
    <property type="entry name" value="FAD/NAD(P)-binding domain"/>
    <property type="match status" value="2"/>
</dbReference>
<feature type="domain" description="Reductase C-terminal" evidence="6">
    <location>
        <begin position="323"/>
        <end position="411"/>
    </location>
</feature>
<dbReference type="PRINTS" id="PR00411">
    <property type="entry name" value="PNDRDTASEI"/>
</dbReference>
<dbReference type="SUPFAM" id="SSF55424">
    <property type="entry name" value="FAD/NAD-linked reductases, dimerisation (C-terminal) domain"/>
    <property type="match status" value="1"/>
</dbReference>
<evidence type="ECO:0000259" key="5">
    <source>
        <dbReference type="Pfam" id="PF07992"/>
    </source>
</evidence>
<accession>A0ABR8N4K3</accession>
<keyword evidence="3" id="KW-0274">FAD</keyword>
<comment type="caution">
    <text evidence="7">The sequence shown here is derived from an EMBL/GenBank/DDBJ whole genome shotgun (WGS) entry which is preliminary data.</text>
</comment>
<evidence type="ECO:0000259" key="6">
    <source>
        <dbReference type="Pfam" id="PF14759"/>
    </source>
</evidence>
<dbReference type="Pfam" id="PF14759">
    <property type="entry name" value="Reductase_C"/>
    <property type="match status" value="1"/>
</dbReference>
<dbReference type="PANTHER" id="PTHR43557">
    <property type="entry name" value="APOPTOSIS-INDUCING FACTOR 1"/>
    <property type="match status" value="1"/>
</dbReference>
<comment type="cofactor">
    <cofactor evidence="1">
        <name>FAD</name>
        <dbReference type="ChEBI" id="CHEBI:57692"/>
    </cofactor>
</comment>
<dbReference type="InterPro" id="IPR028202">
    <property type="entry name" value="Reductase_C"/>
</dbReference>
<keyword evidence="8" id="KW-1185">Reference proteome</keyword>
<dbReference type="PRINTS" id="PR00368">
    <property type="entry name" value="FADPNR"/>
</dbReference>